<dbReference type="Proteomes" id="UP000310639">
    <property type="component" value="Chromosome"/>
</dbReference>
<gene>
    <name evidence="1" type="ORF">FBF37_00795</name>
</gene>
<dbReference type="RefSeq" id="WP_138078543.1">
    <property type="nucleotide sequence ID" value="NZ_CP040004.1"/>
</dbReference>
<evidence type="ECO:0008006" key="3">
    <source>
        <dbReference type="Google" id="ProtNLM"/>
    </source>
</evidence>
<sequence>MKGVVYIMNTAVSGLIKIGKTGSQNYGERMRYLEGNGYHNVPGLKRFFAIELDDYDDDKESLLHEIFSKHQVDDSELFALDCELVKQLLLAFDGKVIYPKHIDKEREFDEVTQSRKQGALFSFYRKGLKNGDVITFAQDKAISATIVGEREVEYDGEIYKLSPLTRNIFQQKGKRNASGAYQGAAYWMFNGKKLKDLDDREVTR</sequence>
<dbReference type="OrthoDB" id="9798761at2"/>
<accession>A0A4P9A2K2</accession>
<organism evidence="1 2">
    <name type="scientific">Candidatus Nanosynbacter featherlites</name>
    <dbReference type="NCBI Taxonomy" id="2572088"/>
    <lineage>
        <taxon>Bacteria</taxon>
        <taxon>Candidatus Saccharimonadota</taxon>
        <taxon>Candidatus Saccharimonadia</taxon>
        <taxon>Candidatus Nanosynbacterales</taxon>
        <taxon>Candidatus Nanosynbacteraceae</taxon>
        <taxon>Candidatus Nanosynbacter</taxon>
    </lineage>
</organism>
<dbReference type="KEGG" id="nft:FBF37_00795"/>
<dbReference type="EMBL" id="CP040004">
    <property type="protein sequence ID" value="QCT42010.1"/>
    <property type="molecule type" value="Genomic_DNA"/>
</dbReference>
<name>A0A4P9A2K2_9BACT</name>
<dbReference type="AlphaFoldDB" id="A0A4P9A2K2"/>
<keyword evidence="2" id="KW-1185">Reference proteome</keyword>
<evidence type="ECO:0000313" key="2">
    <source>
        <dbReference type="Proteomes" id="UP000310639"/>
    </source>
</evidence>
<evidence type="ECO:0000313" key="1">
    <source>
        <dbReference type="EMBL" id="QCT42010.1"/>
    </source>
</evidence>
<protein>
    <recommendedName>
        <fullName evidence="3">GIY-YIG nuclease family protein</fullName>
    </recommendedName>
</protein>
<proteinExistence type="predicted"/>
<reference evidence="1 2" key="1">
    <citation type="submission" date="2019-04" db="EMBL/GenBank/DDBJ databases">
        <title>Saccharibacteria TM7 genomes.</title>
        <authorList>
            <person name="Bor B."/>
            <person name="He X."/>
            <person name="Chen T."/>
            <person name="Dewhirst F.E."/>
        </authorList>
    </citation>
    <scope>NUCLEOTIDE SEQUENCE [LARGE SCALE GENOMIC DNA]</scope>
    <source>
        <strain evidence="1 2">BB001</strain>
    </source>
</reference>